<evidence type="ECO:0000313" key="1">
    <source>
        <dbReference type="EMBL" id="KAB0797087.1"/>
    </source>
</evidence>
<organism evidence="1 2">
    <name type="scientific">Photinus pyralis</name>
    <name type="common">Common eastern firefly</name>
    <name type="synonym">Lampyris pyralis</name>
    <dbReference type="NCBI Taxonomy" id="7054"/>
    <lineage>
        <taxon>Eukaryota</taxon>
        <taxon>Metazoa</taxon>
        <taxon>Ecdysozoa</taxon>
        <taxon>Arthropoda</taxon>
        <taxon>Hexapoda</taxon>
        <taxon>Insecta</taxon>
        <taxon>Pterygota</taxon>
        <taxon>Neoptera</taxon>
        <taxon>Endopterygota</taxon>
        <taxon>Coleoptera</taxon>
        <taxon>Polyphaga</taxon>
        <taxon>Elateriformia</taxon>
        <taxon>Elateroidea</taxon>
        <taxon>Lampyridae</taxon>
        <taxon>Lampyrinae</taxon>
        <taxon>Photinus</taxon>
    </lineage>
</organism>
<evidence type="ECO:0008006" key="3">
    <source>
        <dbReference type="Google" id="ProtNLM"/>
    </source>
</evidence>
<gene>
    <name evidence="1" type="ORF">PPYR_08081</name>
</gene>
<sequence length="253" mass="28989">MLCILMEECNSRELYPDPLTVNMDFEKSMIQAAKGILGEHVQIRGCFYHLNQSTYRKIQSLGEQTFYRENEEFNLFCGMLNGLAFLPVADVLRGMDYLRTVISEGAEELVDYFDTTYVHGTFRRLGNPNGQGPLRVRNIPPPFPPEIWNVNATTIAGGQRTNNQVEGWNHRFSKLIGHKHPTIWTLIVKMRLEVASDVTKLLQYGVGNVQPKKKCTTTENLQRRLNTLCVEYRDGARTMEDFILAVGHTIRFT</sequence>
<reference evidence="1 2" key="1">
    <citation type="journal article" date="2018" name="Elife">
        <title>Firefly genomes illuminate parallel origins of bioluminescence in beetles.</title>
        <authorList>
            <person name="Fallon T.R."/>
            <person name="Lower S.E."/>
            <person name="Chang C.H."/>
            <person name="Bessho-Uehara M."/>
            <person name="Martin G.J."/>
            <person name="Bewick A.J."/>
            <person name="Behringer M."/>
            <person name="Debat H.J."/>
            <person name="Wong I."/>
            <person name="Day J.C."/>
            <person name="Suvorov A."/>
            <person name="Silva C.J."/>
            <person name="Stanger-Hall K.F."/>
            <person name="Hall D.W."/>
            <person name="Schmitz R.J."/>
            <person name="Nelson D.R."/>
            <person name="Lewis S.M."/>
            <person name="Shigenobu S."/>
            <person name="Bybee S.M."/>
            <person name="Larracuente A.M."/>
            <person name="Oba Y."/>
            <person name="Weng J.K."/>
        </authorList>
    </citation>
    <scope>NUCLEOTIDE SEQUENCE [LARGE SCALE GENOMIC DNA]</scope>
    <source>
        <strain evidence="1">1611_PpyrPB1</strain>
        <tissue evidence="1">Whole body</tissue>
    </source>
</reference>
<comment type="caution">
    <text evidence="1">The sequence shown here is derived from an EMBL/GenBank/DDBJ whole genome shotgun (WGS) entry which is preliminary data.</text>
</comment>
<dbReference type="InParanoid" id="A0A5N4AID2"/>
<accession>A0A5N4AID2</accession>
<keyword evidence="2" id="KW-1185">Reference proteome</keyword>
<dbReference type="Proteomes" id="UP000327044">
    <property type="component" value="Unassembled WGS sequence"/>
</dbReference>
<dbReference type="EMBL" id="VVIM01000006">
    <property type="protein sequence ID" value="KAB0797087.1"/>
    <property type="molecule type" value="Genomic_DNA"/>
</dbReference>
<name>A0A5N4AID2_PHOPY</name>
<proteinExistence type="predicted"/>
<evidence type="ECO:0000313" key="2">
    <source>
        <dbReference type="Proteomes" id="UP000327044"/>
    </source>
</evidence>
<protein>
    <recommendedName>
        <fullName evidence="3">MULE transposase domain-containing protein</fullName>
    </recommendedName>
</protein>
<dbReference type="AlphaFoldDB" id="A0A5N4AID2"/>